<dbReference type="EMBL" id="QUSL01000024">
    <property type="protein sequence ID" value="RGD82773.1"/>
    <property type="molecule type" value="Genomic_DNA"/>
</dbReference>
<dbReference type="InterPro" id="IPR038765">
    <property type="entry name" value="Papain-like_cys_pep_sf"/>
</dbReference>
<comment type="caution">
    <text evidence="2">The sequence shown here is derived from an EMBL/GenBank/DDBJ whole genome shotgun (WGS) entry which is preliminary data.</text>
</comment>
<reference evidence="2 3" key="1">
    <citation type="submission" date="2018-08" db="EMBL/GenBank/DDBJ databases">
        <title>A genome reference for cultivated species of the human gut microbiota.</title>
        <authorList>
            <person name="Zou Y."/>
            <person name="Xue W."/>
            <person name="Luo G."/>
        </authorList>
    </citation>
    <scope>NUCLEOTIDE SEQUENCE [LARGE SCALE GENOMIC DNA]</scope>
    <source>
        <strain evidence="2 3">OM06-4</strain>
    </source>
</reference>
<evidence type="ECO:0000313" key="2">
    <source>
        <dbReference type="EMBL" id="RGD82773.1"/>
    </source>
</evidence>
<proteinExistence type="predicted"/>
<sequence>MKCISMLTKNGKTNALNWRINKMTTVKQLLDLARAWIGCRESDGSHMEIVNVYNSYTPLPRNYKVKSNDSWCMVFISALFIKVGLANLCPLECSCGKAIEKAKEMGIWEENGAITPNVGDLIMYDWDKKDGWPEHVGIVESVNGNTFTVIEGNKNDAVGRRTVTVGSASIRGFVKPMYDGATPNVSDTPQAENDVDTTVNYKVKVNTPSGVNCRNAPNGAKVKAYANGTELTISKEKIGWGYTGEGWVSLQYCTKIQDSVAQNLGTYEVIASDLSVRTGPGENYRRKTYNELTVDAKKHDYDKDGCLNKGTRVTVKEWKNGFARIPSGWVSGDYLKKV</sequence>
<feature type="domain" description="Peptidase C51" evidence="1">
    <location>
        <begin position="70"/>
        <end position="153"/>
    </location>
</feature>
<protein>
    <submittedName>
        <fullName evidence="2">CHAP domain-containing protein</fullName>
    </submittedName>
</protein>
<name>A0A3E3EAM4_9FIRM</name>
<organism evidence="2 3">
    <name type="scientific">Thomasclavelia ramosa</name>
    <dbReference type="NCBI Taxonomy" id="1547"/>
    <lineage>
        <taxon>Bacteria</taxon>
        <taxon>Bacillati</taxon>
        <taxon>Bacillota</taxon>
        <taxon>Erysipelotrichia</taxon>
        <taxon>Erysipelotrichales</taxon>
        <taxon>Coprobacillaceae</taxon>
        <taxon>Thomasclavelia</taxon>
    </lineage>
</organism>
<dbReference type="InterPro" id="IPR007921">
    <property type="entry name" value="CHAP_dom"/>
</dbReference>
<gene>
    <name evidence="2" type="ORF">DXB93_13600</name>
</gene>
<dbReference type="Gene3D" id="3.90.1720.10">
    <property type="entry name" value="endopeptidase domain like (from Nostoc punctiforme)"/>
    <property type="match status" value="1"/>
</dbReference>
<evidence type="ECO:0000259" key="1">
    <source>
        <dbReference type="Pfam" id="PF05257"/>
    </source>
</evidence>
<dbReference type="SUPFAM" id="SSF54001">
    <property type="entry name" value="Cysteine proteinases"/>
    <property type="match status" value="1"/>
</dbReference>
<dbReference type="Gene3D" id="2.30.30.40">
    <property type="entry name" value="SH3 Domains"/>
    <property type="match status" value="1"/>
</dbReference>
<dbReference type="AlphaFoldDB" id="A0A3E3EAM4"/>
<dbReference type="Pfam" id="PF05257">
    <property type="entry name" value="CHAP"/>
    <property type="match status" value="1"/>
</dbReference>
<evidence type="ECO:0000313" key="3">
    <source>
        <dbReference type="Proteomes" id="UP000261032"/>
    </source>
</evidence>
<accession>A0A3E3EAM4</accession>
<dbReference type="Proteomes" id="UP000261032">
    <property type="component" value="Unassembled WGS sequence"/>
</dbReference>